<sequence length="180" mass="21148">MNNMKEQADKLLYDLGLFDELKKYGTPQIIGSYAMNVMAWNDLDIDVTNDDMDIEKLYSLTSVILKKYKPIWYEAKQELTSEGKQVWFHGFETMILGDLWNIDIWFFDKSTISNAESFCDNVKKQIDLDENKRNTIIQIKKGLIEKELYSFEKYTSMDVYKAVLEDGISSLDEFLIRCKK</sequence>
<protein>
    <submittedName>
        <fullName evidence="1">Uncharacterized protein</fullName>
    </submittedName>
</protein>
<comment type="caution">
    <text evidence="1">The sequence shown here is derived from an EMBL/GenBank/DDBJ whole genome shotgun (WGS) entry which is preliminary data.</text>
</comment>
<organism evidence="1 2">
    <name type="scientific">Lachnoclostridium phytofermentans</name>
    <dbReference type="NCBI Taxonomy" id="66219"/>
    <lineage>
        <taxon>Bacteria</taxon>
        <taxon>Bacillati</taxon>
        <taxon>Bacillota</taxon>
        <taxon>Clostridia</taxon>
        <taxon>Lachnospirales</taxon>
        <taxon>Lachnospiraceae</taxon>
    </lineage>
</organism>
<proteinExistence type="predicted"/>
<reference evidence="1 2" key="1">
    <citation type="journal article" date="2018" name="Nat. Biotechnol.">
        <title>A standardized bacterial taxonomy based on genome phylogeny substantially revises the tree of life.</title>
        <authorList>
            <person name="Parks D.H."/>
            <person name="Chuvochina M."/>
            <person name="Waite D.W."/>
            <person name="Rinke C."/>
            <person name="Skarshewski A."/>
            <person name="Chaumeil P.A."/>
            <person name="Hugenholtz P."/>
        </authorList>
    </citation>
    <scope>NUCLEOTIDE SEQUENCE [LARGE SCALE GENOMIC DNA]</scope>
    <source>
        <strain evidence="1">UBA11728</strain>
    </source>
</reference>
<name>A0A3D2X962_9FIRM</name>
<dbReference type="AlphaFoldDB" id="A0A3D2X962"/>
<dbReference type="EMBL" id="DPVV01000408">
    <property type="protein sequence ID" value="HCL03143.1"/>
    <property type="molecule type" value="Genomic_DNA"/>
</dbReference>
<evidence type="ECO:0000313" key="2">
    <source>
        <dbReference type="Proteomes" id="UP000262969"/>
    </source>
</evidence>
<evidence type="ECO:0000313" key="1">
    <source>
        <dbReference type="EMBL" id="HCL03143.1"/>
    </source>
</evidence>
<gene>
    <name evidence="1" type="ORF">DHW61_12180</name>
</gene>
<dbReference type="Proteomes" id="UP000262969">
    <property type="component" value="Unassembled WGS sequence"/>
</dbReference>
<accession>A0A3D2X962</accession>